<dbReference type="SMART" id="SM00353">
    <property type="entry name" value="HLH"/>
    <property type="match status" value="1"/>
</dbReference>
<dbReference type="Pfam" id="PF00010">
    <property type="entry name" value="HLH"/>
    <property type="match status" value="1"/>
</dbReference>
<organism evidence="8 9">
    <name type="scientific">Arachis hypogaea</name>
    <name type="common">Peanut</name>
    <dbReference type="NCBI Taxonomy" id="3818"/>
    <lineage>
        <taxon>Eukaryota</taxon>
        <taxon>Viridiplantae</taxon>
        <taxon>Streptophyta</taxon>
        <taxon>Embryophyta</taxon>
        <taxon>Tracheophyta</taxon>
        <taxon>Spermatophyta</taxon>
        <taxon>Magnoliopsida</taxon>
        <taxon>eudicotyledons</taxon>
        <taxon>Gunneridae</taxon>
        <taxon>Pentapetalae</taxon>
        <taxon>rosids</taxon>
        <taxon>fabids</taxon>
        <taxon>Fabales</taxon>
        <taxon>Fabaceae</taxon>
        <taxon>Papilionoideae</taxon>
        <taxon>50 kb inversion clade</taxon>
        <taxon>dalbergioids sensu lato</taxon>
        <taxon>Dalbergieae</taxon>
        <taxon>Pterocarpus clade</taxon>
        <taxon>Arachis</taxon>
    </lineage>
</organism>
<evidence type="ECO:0000259" key="7">
    <source>
        <dbReference type="PROSITE" id="PS50888"/>
    </source>
</evidence>
<proteinExistence type="predicted"/>
<sequence>MGEPCHNYWYSDMGIQDDDIFNQRYKINTSLIVDKDHIIREIMDHHDYHHQPAFSSESDNSHSPTNNNRSGGSGNTRGFVFNNNNNNGSMSMFSQQHQHAPLLLDMKASTSTSSPRSYILSFHDSTVIATTAAAAATPPPPPSLETYNNNGKRPYQHIEVPLENQAKKVRSSSETLDHIMTERKRRRELTERFIALSATIPGLKKIDKSTILSEAISHVKQLKQRVKELEEQRKKISVESVSFIIRKSHLINGTTNNKVDDEGAINNKAATSEIALLPTVEARVFKNDVLIRIHCMKQSGIMLKILGHLKSFDLSAISNSVLPFGNSTLDITIIAQIGDKFNVTMNDLVKNLRLSILESPNDDEEPHNSY</sequence>
<dbReference type="OrthoDB" id="5964374at2759"/>
<feature type="region of interest" description="Disordered" evidence="6">
    <location>
        <begin position="50"/>
        <end position="89"/>
    </location>
</feature>
<dbReference type="AlphaFoldDB" id="A0A6B9V2S7"/>
<comment type="subcellular location">
    <subcellularLocation>
        <location evidence="1">Nucleus</location>
    </subcellularLocation>
</comment>
<evidence type="ECO:0000256" key="3">
    <source>
        <dbReference type="ARBA" id="ARBA00023163"/>
    </source>
</evidence>
<keyword evidence="3" id="KW-0804">Transcription</keyword>
<evidence type="ECO:0000256" key="2">
    <source>
        <dbReference type="ARBA" id="ARBA00023015"/>
    </source>
</evidence>
<keyword evidence="5" id="KW-0175">Coiled coil</keyword>
<evidence type="ECO:0000256" key="1">
    <source>
        <dbReference type="ARBA" id="ARBA00004123"/>
    </source>
</evidence>
<feature type="compositionally biased region" description="Low complexity" evidence="6">
    <location>
        <begin position="65"/>
        <end position="87"/>
    </location>
</feature>
<feature type="coiled-coil region" evidence="5">
    <location>
        <begin position="212"/>
        <end position="239"/>
    </location>
</feature>
<feature type="compositionally biased region" description="Polar residues" evidence="6">
    <location>
        <begin position="53"/>
        <end position="64"/>
    </location>
</feature>
<keyword evidence="4" id="KW-0539">Nucleus</keyword>
<dbReference type="SMR" id="A0A6B9V2S7"/>
<dbReference type="GO" id="GO:0005634">
    <property type="term" value="C:nucleus"/>
    <property type="evidence" value="ECO:0007669"/>
    <property type="project" value="UniProtKB-SubCell"/>
</dbReference>
<dbReference type="PANTHER" id="PTHR45959:SF2">
    <property type="entry name" value="BHLH TRANSCRIPTION FACTOR"/>
    <property type="match status" value="1"/>
</dbReference>
<dbReference type="GO" id="GO:0046983">
    <property type="term" value="F:protein dimerization activity"/>
    <property type="evidence" value="ECO:0007669"/>
    <property type="project" value="InterPro"/>
</dbReference>
<dbReference type="InterPro" id="IPR036638">
    <property type="entry name" value="HLH_DNA-bd_sf"/>
</dbReference>
<reference evidence="8 9" key="1">
    <citation type="submission" date="2020-01" db="EMBL/GenBank/DDBJ databases">
        <title>Genome sequence of Arachis hypogaea, cultivar Shitouqi.</title>
        <authorList>
            <person name="Zhuang W."/>
            <person name="Chen H."/>
            <person name="Varshney R."/>
            <person name="Wang D."/>
            <person name="Ming R."/>
        </authorList>
    </citation>
    <scope>NUCLEOTIDE SEQUENCE [LARGE SCALE GENOMIC DNA]</scope>
    <source>
        <tissue evidence="8">Young leaf</tissue>
    </source>
</reference>
<protein>
    <submittedName>
        <fullName evidence="8">Transcription factor</fullName>
    </submittedName>
</protein>
<evidence type="ECO:0000256" key="5">
    <source>
        <dbReference type="SAM" id="Coils"/>
    </source>
</evidence>
<dbReference type="InterPro" id="IPR011598">
    <property type="entry name" value="bHLH_dom"/>
</dbReference>
<evidence type="ECO:0000313" key="9">
    <source>
        <dbReference type="Proteomes" id="UP000464620"/>
    </source>
</evidence>
<dbReference type="PROSITE" id="PS50888">
    <property type="entry name" value="BHLH"/>
    <property type="match status" value="1"/>
</dbReference>
<dbReference type="EMBL" id="CP031001">
    <property type="protein sequence ID" value="QHN75607.1"/>
    <property type="molecule type" value="Genomic_DNA"/>
</dbReference>
<keyword evidence="2" id="KW-0805">Transcription regulation</keyword>
<dbReference type="SUPFAM" id="SSF47459">
    <property type="entry name" value="HLH, helix-loop-helix DNA-binding domain"/>
    <property type="match status" value="1"/>
</dbReference>
<dbReference type="Gene3D" id="4.10.280.10">
    <property type="entry name" value="Helix-loop-helix DNA-binding domain"/>
    <property type="match status" value="1"/>
</dbReference>
<evidence type="ECO:0000313" key="8">
    <source>
        <dbReference type="EMBL" id="QHN75607.1"/>
    </source>
</evidence>
<dbReference type="InterPro" id="IPR052610">
    <property type="entry name" value="bHLH_transcription_regulator"/>
</dbReference>
<dbReference type="Proteomes" id="UP000464620">
    <property type="component" value="Chromosome B09"/>
</dbReference>
<evidence type="ECO:0000256" key="6">
    <source>
        <dbReference type="SAM" id="MobiDB-lite"/>
    </source>
</evidence>
<feature type="domain" description="BHLH" evidence="7">
    <location>
        <begin position="173"/>
        <end position="222"/>
    </location>
</feature>
<accession>A0A6B9V2S7</accession>
<gene>
    <name evidence="8" type="ORF">DS421_19g636750</name>
</gene>
<dbReference type="PANTHER" id="PTHR45959">
    <property type="entry name" value="BHLH TRANSCRIPTION FACTOR"/>
    <property type="match status" value="1"/>
</dbReference>
<dbReference type="Gramene" id="arahy.Tifrunner.gnm2.ann2.Ah19g023200.1">
    <property type="protein sequence ID" value="arahy.Tifrunner.gnm2.ann2.Ah19g023200.1-CDS"/>
    <property type="gene ID" value="arahy.Tifrunner.gnm2.ann2.Ah19g023200"/>
</dbReference>
<name>A0A6B9V2S7_ARAHY</name>
<evidence type="ECO:0000256" key="4">
    <source>
        <dbReference type="ARBA" id="ARBA00023242"/>
    </source>
</evidence>